<keyword evidence="2" id="KW-1185">Reference proteome</keyword>
<dbReference type="AlphaFoldDB" id="A0A0W0W0D5"/>
<dbReference type="RefSeq" id="WP_028374410.1">
    <property type="nucleotide sequence ID" value="NZ_CAAAJD010000011.1"/>
</dbReference>
<organism evidence="1 2">
    <name type="scientific">Legionella lansingensis</name>
    <dbReference type="NCBI Taxonomy" id="45067"/>
    <lineage>
        <taxon>Bacteria</taxon>
        <taxon>Pseudomonadati</taxon>
        <taxon>Pseudomonadota</taxon>
        <taxon>Gammaproteobacteria</taxon>
        <taxon>Legionellales</taxon>
        <taxon>Legionellaceae</taxon>
        <taxon>Legionella</taxon>
    </lineage>
</organism>
<reference evidence="1 2" key="1">
    <citation type="submission" date="2015-11" db="EMBL/GenBank/DDBJ databases">
        <title>Genomic analysis of 38 Legionella species identifies large and diverse effector repertoires.</title>
        <authorList>
            <person name="Burstein D."/>
            <person name="Amaro F."/>
            <person name="Zusman T."/>
            <person name="Lifshitz Z."/>
            <person name="Cohen O."/>
            <person name="Gilbert J.A."/>
            <person name="Pupko T."/>
            <person name="Shuman H.A."/>
            <person name="Segal G."/>
        </authorList>
    </citation>
    <scope>NUCLEOTIDE SEQUENCE [LARGE SCALE GENOMIC DNA]</scope>
    <source>
        <strain evidence="1 2">ATCC 49751</strain>
    </source>
</reference>
<gene>
    <name evidence="1" type="ORF">Llan_0119</name>
</gene>
<dbReference type="STRING" id="45067.Llan_0119"/>
<name>A0A0W0W0D5_9GAMM</name>
<dbReference type="PATRIC" id="fig|45067.4.peg.122"/>
<accession>A0A0W0W0D5</accession>
<sequence>MLVTENNLNKVTLLLDAGKKQEAVNEIKPIIFDFFTDVQNASGAWEYSGTQVGEKLQALLNRIRSECPAECQVSDLEVLRFQVGDRVYGYNIDESAILFALSPFLGEGNLIIDHLNDHYRIQSSTLSSEESLYGYKIWHGSDVSSGLQEHLVEGYVEFYQEVPKLAPLPRYEISVKDMSQITKENITMIDRACKAGILKTLLDGKTVHFNVDQYLHNPDFISQAPAKKDKTSGGPGFYTAKELRFVKRLTDTYPELAKNIKFYDKGVEVQPPWITHSAQWLQYKSKGHGVQETIAAIAYSSKNKNLREAALSVLASATTAAVSVLSDIAVSVDATKQL</sequence>
<proteinExistence type="predicted"/>
<comment type="caution">
    <text evidence="1">The sequence shown here is derived from an EMBL/GenBank/DDBJ whole genome shotgun (WGS) entry which is preliminary data.</text>
</comment>
<dbReference type="Proteomes" id="UP000054869">
    <property type="component" value="Unassembled WGS sequence"/>
</dbReference>
<protein>
    <submittedName>
        <fullName evidence="1">Uncharacterized protein</fullName>
    </submittedName>
</protein>
<evidence type="ECO:0000313" key="1">
    <source>
        <dbReference type="EMBL" id="KTD25729.1"/>
    </source>
</evidence>
<evidence type="ECO:0000313" key="2">
    <source>
        <dbReference type="Proteomes" id="UP000054869"/>
    </source>
</evidence>
<dbReference type="EMBL" id="LNYI01000003">
    <property type="protein sequence ID" value="KTD25729.1"/>
    <property type="molecule type" value="Genomic_DNA"/>
</dbReference>